<reference evidence="5" key="1">
    <citation type="submission" date="2022-07" db="EMBL/GenBank/DDBJ databases">
        <title>Phylogenomic reconstructions and comparative analyses of Kickxellomycotina fungi.</title>
        <authorList>
            <person name="Reynolds N.K."/>
            <person name="Stajich J.E."/>
            <person name="Barry K."/>
            <person name="Grigoriev I.V."/>
            <person name="Crous P."/>
            <person name="Smith M.E."/>
        </authorList>
    </citation>
    <scope>NUCLEOTIDE SEQUENCE</scope>
    <source>
        <strain evidence="5">RSA 567</strain>
    </source>
</reference>
<dbReference type="EMBL" id="JANBQB010001767">
    <property type="protein sequence ID" value="KAJ1970448.1"/>
    <property type="molecule type" value="Genomic_DNA"/>
</dbReference>
<dbReference type="InterPro" id="IPR025110">
    <property type="entry name" value="AMP-bd_C"/>
</dbReference>
<comment type="caution">
    <text evidence="5">The sequence shown here is derived from an EMBL/GenBank/DDBJ whole genome shotgun (WGS) entry which is preliminary data.</text>
</comment>
<dbReference type="PANTHER" id="PTHR45527">
    <property type="entry name" value="NONRIBOSOMAL PEPTIDE SYNTHETASE"/>
    <property type="match status" value="1"/>
</dbReference>
<dbReference type="Proteomes" id="UP001151582">
    <property type="component" value="Unassembled WGS sequence"/>
</dbReference>
<dbReference type="PANTHER" id="PTHR45527:SF1">
    <property type="entry name" value="FATTY ACID SYNTHASE"/>
    <property type="match status" value="1"/>
</dbReference>
<dbReference type="Gene3D" id="3.40.50.12780">
    <property type="entry name" value="N-terminal domain of ligase-like"/>
    <property type="match status" value="1"/>
</dbReference>
<dbReference type="AlphaFoldDB" id="A0A9W8AZC4"/>
<evidence type="ECO:0008006" key="7">
    <source>
        <dbReference type="Google" id="ProtNLM"/>
    </source>
</evidence>
<evidence type="ECO:0000313" key="5">
    <source>
        <dbReference type="EMBL" id="KAJ1970448.1"/>
    </source>
</evidence>
<organism evidence="5 6">
    <name type="scientific">Dimargaris verticillata</name>
    <dbReference type="NCBI Taxonomy" id="2761393"/>
    <lineage>
        <taxon>Eukaryota</taxon>
        <taxon>Fungi</taxon>
        <taxon>Fungi incertae sedis</taxon>
        <taxon>Zoopagomycota</taxon>
        <taxon>Kickxellomycotina</taxon>
        <taxon>Dimargaritomycetes</taxon>
        <taxon>Dimargaritales</taxon>
        <taxon>Dimargaritaceae</taxon>
        <taxon>Dimargaris</taxon>
    </lineage>
</organism>
<feature type="domain" description="AMP-binding enzyme C-terminal" evidence="4">
    <location>
        <begin position="279"/>
        <end position="346"/>
    </location>
</feature>
<evidence type="ECO:0000259" key="3">
    <source>
        <dbReference type="Pfam" id="PF00501"/>
    </source>
</evidence>
<dbReference type="InterPro" id="IPR020845">
    <property type="entry name" value="AMP-binding_CS"/>
</dbReference>
<dbReference type="Pfam" id="PF13193">
    <property type="entry name" value="AMP-binding_C"/>
    <property type="match status" value="1"/>
</dbReference>
<dbReference type="InterPro" id="IPR042099">
    <property type="entry name" value="ANL_N_sf"/>
</dbReference>
<dbReference type="InterPro" id="IPR045851">
    <property type="entry name" value="AMP-bd_C_sf"/>
</dbReference>
<dbReference type="PROSITE" id="PS00455">
    <property type="entry name" value="AMP_BINDING"/>
    <property type="match status" value="1"/>
</dbReference>
<dbReference type="SUPFAM" id="SSF56801">
    <property type="entry name" value="Acetyl-CoA synthetase-like"/>
    <property type="match status" value="1"/>
</dbReference>
<evidence type="ECO:0000256" key="2">
    <source>
        <dbReference type="ARBA" id="ARBA00022553"/>
    </source>
</evidence>
<protein>
    <recommendedName>
        <fullName evidence="7">AMP-dependent synthetase/ligase domain-containing protein</fullName>
    </recommendedName>
</protein>
<dbReference type="InterPro" id="IPR000873">
    <property type="entry name" value="AMP-dep_synth/lig_dom"/>
</dbReference>
<proteinExistence type="predicted"/>
<feature type="domain" description="AMP-dependent synthetase/ligase" evidence="3">
    <location>
        <begin position="25"/>
        <end position="223"/>
    </location>
</feature>
<accession>A0A9W8AZC4</accession>
<keyword evidence="1" id="KW-0596">Phosphopantetheine</keyword>
<dbReference type="Gene3D" id="3.30.300.30">
    <property type="match status" value="1"/>
</dbReference>
<dbReference type="CDD" id="cd05930">
    <property type="entry name" value="A_NRPS"/>
    <property type="match status" value="1"/>
</dbReference>
<dbReference type="Pfam" id="PF00501">
    <property type="entry name" value="AMP-binding"/>
    <property type="match status" value="1"/>
</dbReference>
<dbReference type="GO" id="GO:0005737">
    <property type="term" value="C:cytoplasm"/>
    <property type="evidence" value="ECO:0007669"/>
    <property type="project" value="TreeGrafter"/>
</dbReference>
<evidence type="ECO:0000259" key="4">
    <source>
        <dbReference type="Pfam" id="PF13193"/>
    </source>
</evidence>
<dbReference type="GO" id="GO:0031177">
    <property type="term" value="F:phosphopantetheine binding"/>
    <property type="evidence" value="ECO:0007669"/>
    <property type="project" value="TreeGrafter"/>
</dbReference>
<evidence type="ECO:0000313" key="6">
    <source>
        <dbReference type="Proteomes" id="UP001151582"/>
    </source>
</evidence>
<name>A0A9W8AZC4_9FUNG</name>
<dbReference type="GO" id="GO:0044550">
    <property type="term" value="P:secondary metabolite biosynthetic process"/>
    <property type="evidence" value="ECO:0007669"/>
    <property type="project" value="TreeGrafter"/>
</dbReference>
<dbReference type="OrthoDB" id="4920779at2759"/>
<dbReference type="GO" id="GO:0043041">
    <property type="term" value="P:amino acid activation for nonribosomal peptide biosynthetic process"/>
    <property type="evidence" value="ECO:0007669"/>
    <property type="project" value="TreeGrafter"/>
</dbReference>
<keyword evidence="2" id="KW-0597">Phosphoprotein</keyword>
<feature type="non-terminal residue" evidence="5">
    <location>
        <position position="376"/>
    </location>
</feature>
<gene>
    <name evidence="5" type="ORF">H4R34_006054</name>
</gene>
<dbReference type="InterPro" id="IPR020459">
    <property type="entry name" value="AMP-binding"/>
</dbReference>
<dbReference type="PRINTS" id="PR00154">
    <property type="entry name" value="AMPBINDING"/>
</dbReference>
<dbReference type="FunFam" id="2.30.38.10:FF:000001">
    <property type="entry name" value="Non-ribosomal peptide synthetase PvdI"/>
    <property type="match status" value="1"/>
</dbReference>
<keyword evidence="6" id="KW-1185">Reference proteome</keyword>
<evidence type="ECO:0000256" key="1">
    <source>
        <dbReference type="ARBA" id="ARBA00022450"/>
    </source>
</evidence>
<sequence length="376" mass="40858">MASTIGYCDTICLCTTTNAVDSVAIPRQPHDLAYIIFTSGTTGKPKGVQIRHESAVNILIHLAQAMELKPDCRFLQLLNIAFDGCLIELFSTFYAGGTVVLSTTDIPTDLRCVNACFLTPSLLAALNPCEYSNVQKIIGGGEALPWEVANKWHRYSTLYHAYGPTEITVISNIEPFDPIMSVCFSQPIPNTRCYVLDAQLRPVSVGVSGEICIAGLGVSSGYLNQPDLTAKAFVSDPFGPGQMYRTGDLGCWLPNGKIKYLGRKDFQVKLRGFRIELGEVEQAIMKRPSVTSVCAVAQDGNLVAFVTPSACDPLSITQLISQSLPPYMVPAAIVPLDALPLTRIGKVDRKALPRVDFDELYHQDIVPPQTTAETAL</sequence>